<organism evidence="2 3">
    <name type="scientific">Lucilia cuprina</name>
    <name type="common">Green bottle fly</name>
    <name type="synonym">Australian sheep blowfly</name>
    <dbReference type="NCBI Taxonomy" id="7375"/>
    <lineage>
        <taxon>Eukaryota</taxon>
        <taxon>Metazoa</taxon>
        <taxon>Ecdysozoa</taxon>
        <taxon>Arthropoda</taxon>
        <taxon>Hexapoda</taxon>
        <taxon>Insecta</taxon>
        <taxon>Pterygota</taxon>
        <taxon>Neoptera</taxon>
        <taxon>Endopterygota</taxon>
        <taxon>Diptera</taxon>
        <taxon>Brachycera</taxon>
        <taxon>Muscomorpha</taxon>
        <taxon>Oestroidea</taxon>
        <taxon>Calliphoridae</taxon>
        <taxon>Luciliinae</taxon>
        <taxon>Lucilia</taxon>
    </lineage>
</organism>
<dbReference type="AlphaFoldDB" id="A0A0L0CEG9"/>
<name>A0A0L0CEG9_LUCCU</name>
<dbReference type="OrthoDB" id="25887at2759"/>
<keyword evidence="3" id="KW-1185">Reference proteome</keyword>
<evidence type="ECO:0000313" key="2">
    <source>
        <dbReference type="EMBL" id="KNC30602.1"/>
    </source>
</evidence>
<comment type="caution">
    <text evidence="2">The sequence shown here is derived from an EMBL/GenBank/DDBJ whole genome shotgun (WGS) entry which is preliminary data.</text>
</comment>
<evidence type="ECO:0000256" key="1">
    <source>
        <dbReference type="SAM" id="MobiDB-lite"/>
    </source>
</evidence>
<feature type="region of interest" description="Disordered" evidence="1">
    <location>
        <begin position="1"/>
        <end position="80"/>
    </location>
</feature>
<feature type="compositionally biased region" description="Basic residues" evidence="1">
    <location>
        <begin position="44"/>
        <end position="55"/>
    </location>
</feature>
<feature type="region of interest" description="Disordered" evidence="1">
    <location>
        <begin position="109"/>
        <end position="165"/>
    </location>
</feature>
<dbReference type="EMBL" id="JRES01000502">
    <property type="protein sequence ID" value="KNC30602.1"/>
    <property type="molecule type" value="Genomic_DNA"/>
</dbReference>
<feature type="compositionally biased region" description="Gly residues" evidence="1">
    <location>
        <begin position="30"/>
        <end position="39"/>
    </location>
</feature>
<proteinExistence type="predicted"/>
<feature type="compositionally biased region" description="Low complexity" evidence="1">
    <location>
        <begin position="126"/>
        <end position="142"/>
    </location>
</feature>
<evidence type="ECO:0000313" key="3">
    <source>
        <dbReference type="Proteomes" id="UP000037069"/>
    </source>
</evidence>
<reference evidence="2 3" key="1">
    <citation type="journal article" date="2015" name="Nat. Commun.">
        <title>Lucilia cuprina genome unlocks parasitic fly biology to underpin future interventions.</title>
        <authorList>
            <person name="Anstead C.A."/>
            <person name="Korhonen P.K."/>
            <person name="Young N.D."/>
            <person name="Hall R.S."/>
            <person name="Jex A.R."/>
            <person name="Murali S.C."/>
            <person name="Hughes D.S."/>
            <person name="Lee S.F."/>
            <person name="Perry T."/>
            <person name="Stroehlein A.J."/>
            <person name="Ansell B.R."/>
            <person name="Breugelmans B."/>
            <person name="Hofmann A."/>
            <person name="Qu J."/>
            <person name="Dugan S."/>
            <person name="Lee S.L."/>
            <person name="Chao H."/>
            <person name="Dinh H."/>
            <person name="Han Y."/>
            <person name="Doddapaneni H.V."/>
            <person name="Worley K.C."/>
            <person name="Muzny D.M."/>
            <person name="Ioannidis P."/>
            <person name="Waterhouse R.M."/>
            <person name="Zdobnov E.M."/>
            <person name="James P.J."/>
            <person name="Bagnall N.H."/>
            <person name="Kotze A.C."/>
            <person name="Gibbs R.A."/>
            <person name="Richards S."/>
            <person name="Batterham P."/>
            <person name="Gasser R.B."/>
        </authorList>
    </citation>
    <scope>NUCLEOTIDE SEQUENCE [LARGE SCALE GENOMIC DNA]</scope>
    <source>
        <strain evidence="2 3">LS</strain>
        <tissue evidence="2">Full body</tissue>
    </source>
</reference>
<dbReference type="Proteomes" id="UP000037069">
    <property type="component" value="Unassembled WGS sequence"/>
</dbReference>
<accession>A0A0L0CEG9</accession>
<protein>
    <submittedName>
        <fullName evidence="2">Uncharacterized protein</fullName>
    </submittedName>
</protein>
<sequence length="182" mass="19805">MSAWMEILNTKQTETNKTKSTRHSAHSSVPGGGGGGLRGGAKQANRRQKRLRKHTGNNPSVRITAGKSATTTTTKKTTPGLLQTLTSKLTGTEKSVRYVALHQADLEQGSPLTNVDNDSDRDLDTSSSQNSLAGSGSDSSSSVEDLFVATNSRRKQRRKMTRKGTYSMRETFEKSRQVSLFN</sequence>
<gene>
    <name evidence="2" type="ORF">FF38_11987</name>
</gene>
<feature type="compositionally biased region" description="Basic residues" evidence="1">
    <location>
        <begin position="152"/>
        <end position="162"/>
    </location>
</feature>
<feature type="compositionally biased region" description="Low complexity" evidence="1">
    <location>
        <begin position="64"/>
        <end position="80"/>
    </location>
</feature>